<gene>
    <name evidence="4" type="primary">LOC26531961</name>
</gene>
<name>A0A6I8VAM7_DROPS</name>
<feature type="compositionally biased region" description="Basic and acidic residues" evidence="1">
    <location>
        <begin position="23"/>
        <end position="33"/>
    </location>
</feature>
<feature type="region of interest" description="Disordered" evidence="1">
    <location>
        <begin position="23"/>
        <end position="52"/>
    </location>
</feature>
<feature type="chain" id="PRO_5026046759" evidence="2">
    <location>
        <begin position="20"/>
        <end position="107"/>
    </location>
</feature>
<evidence type="ECO:0000313" key="4">
    <source>
        <dbReference type="RefSeq" id="XP_015036721.2"/>
    </source>
</evidence>
<dbReference type="KEGG" id="dpo:26531961"/>
<dbReference type="RefSeq" id="XP_015036721.2">
    <property type="nucleotide sequence ID" value="XM_015181235.2"/>
</dbReference>
<keyword evidence="3" id="KW-1185">Reference proteome</keyword>
<organism evidence="3 4">
    <name type="scientific">Drosophila pseudoobscura pseudoobscura</name>
    <name type="common">Fruit fly</name>
    <dbReference type="NCBI Taxonomy" id="46245"/>
    <lineage>
        <taxon>Eukaryota</taxon>
        <taxon>Metazoa</taxon>
        <taxon>Ecdysozoa</taxon>
        <taxon>Arthropoda</taxon>
        <taxon>Hexapoda</taxon>
        <taxon>Insecta</taxon>
        <taxon>Pterygota</taxon>
        <taxon>Neoptera</taxon>
        <taxon>Endopterygota</taxon>
        <taxon>Diptera</taxon>
        <taxon>Brachycera</taxon>
        <taxon>Muscomorpha</taxon>
        <taxon>Ephydroidea</taxon>
        <taxon>Drosophilidae</taxon>
        <taxon>Drosophila</taxon>
        <taxon>Sophophora</taxon>
    </lineage>
</organism>
<keyword evidence="2" id="KW-0732">Signal</keyword>
<sequence length="107" mass="11552">MRLCLFYLITFFLFLGVQADKGANKRTGEKGGDKGGGSGKFSSNLADADSDKMAKERKEGIAKLWKRWHYQMEKHGYTLPFSKINKDSTAASGAVTPAAADTTTAAA</sequence>
<proteinExistence type="predicted"/>
<evidence type="ECO:0000313" key="3">
    <source>
        <dbReference type="Proteomes" id="UP000001819"/>
    </source>
</evidence>
<dbReference type="Proteomes" id="UP000001819">
    <property type="component" value="Chromosome 4"/>
</dbReference>
<protein>
    <submittedName>
        <fullName evidence="4">Uncharacterized protein</fullName>
    </submittedName>
</protein>
<reference evidence="4" key="1">
    <citation type="submission" date="2025-08" db="UniProtKB">
        <authorList>
            <consortium name="RefSeq"/>
        </authorList>
    </citation>
    <scope>IDENTIFICATION</scope>
    <source>
        <strain evidence="4">MV-25-SWS-2005</strain>
        <tissue evidence="4">Whole body</tissue>
    </source>
</reference>
<feature type="signal peptide" evidence="2">
    <location>
        <begin position="1"/>
        <end position="19"/>
    </location>
</feature>
<accession>A0A6I8VAM7</accession>
<evidence type="ECO:0000256" key="1">
    <source>
        <dbReference type="SAM" id="MobiDB-lite"/>
    </source>
</evidence>
<evidence type="ECO:0000256" key="2">
    <source>
        <dbReference type="SAM" id="SignalP"/>
    </source>
</evidence>
<dbReference type="InParanoid" id="A0A6I8VAM7"/>
<dbReference type="AlphaFoldDB" id="A0A6I8VAM7"/>